<dbReference type="Proteomes" id="UP000598196">
    <property type="component" value="Unassembled WGS sequence"/>
</dbReference>
<dbReference type="EMBL" id="BMLP01000008">
    <property type="protein sequence ID" value="GGO36880.1"/>
    <property type="molecule type" value="Genomic_DNA"/>
</dbReference>
<dbReference type="InterPro" id="IPR018683">
    <property type="entry name" value="DUF2169"/>
</dbReference>
<gene>
    <name evidence="2" type="ORF">GCM10010991_31590</name>
</gene>
<dbReference type="AlphaFoldDB" id="A0A917YLR6"/>
<accession>A0A917YLR6</accession>
<organism evidence="2 3">
    <name type="scientific">Gemmobacter aquaticus</name>
    <dbReference type="NCBI Taxonomy" id="490185"/>
    <lineage>
        <taxon>Bacteria</taxon>
        <taxon>Pseudomonadati</taxon>
        <taxon>Pseudomonadota</taxon>
        <taxon>Alphaproteobacteria</taxon>
        <taxon>Rhodobacterales</taxon>
        <taxon>Paracoccaceae</taxon>
        <taxon>Gemmobacter</taxon>
    </lineage>
</organism>
<comment type="caution">
    <text evidence="2">The sequence shown here is derived from an EMBL/GenBank/DDBJ whole genome shotgun (WGS) entry which is preliminary data.</text>
</comment>
<dbReference type="Pfam" id="PF09937">
    <property type="entry name" value="DUF2169"/>
    <property type="match status" value="1"/>
</dbReference>
<sequence>MLDNRTPWPAQFILAFDRKGHEQAVTVVKATFVLPTEPGAPCLPAEEPLPLTEADVFGPDPATDAPVFETDFAARKPFCDVLCHGRAHAPGGRPVTELGVGIRLGQWSKRFMVHGARIWLRRPTGFRPSDKRPFTSQPIGYNVAFGGIDRAPSDPERVEYHPENPCGTGFYPLQSDLEGKPLALTAEWGDEAATPTGPCRPMAFGPVGRTWLPRRQFAGTYDDRWTAERMPFLPDDFDDRYFQSAALDQQVTAPRGGEPVELVNLSPRGRIATHLPHLQVVAGYERRSGRITPRIADLDTVLFLPEQDRVTLTYRARLTAERDLFEFTRIAITAAEASHG</sequence>
<protein>
    <recommendedName>
        <fullName evidence="1">DUF2169 domain-containing protein</fullName>
    </recommendedName>
</protein>
<evidence type="ECO:0000259" key="1">
    <source>
        <dbReference type="Pfam" id="PF09937"/>
    </source>
</evidence>
<proteinExistence type="predicted"/>
<keyword evidence="3" id="KW-1185">Reference proteome</keyword>
<evidence type="ECO:0000313" key="3">
    <source>
        <dbReference type="Proteomes" id="UP000598196"/>
    </source>
</evidence>
<name>A0A917YLR6_9RHOB</name>
<reference evidence="2 3" key="1">
    <citation type="journal article" date="2014" name="Int. J. Syst. Evol. Microbiol.">
        <title>Complete genome sequence of Corynebacterium casei LMG S-19264T (=DSM 44701T), isolated from a smear-ripened cheese.</title>
        <authorList>
            <consortium name="US DOE Joint Genome Institute (JGI-PGF)"/>
            <person name="Walter F."/>
            <person name="Albersmeier A."/>
            <person name="Kalinowski J."/>
            <person name="Ruckert C."/>
        </authorList>
    </citation>
    <scope>NUCLEOTIDE SEQUENCE [LARGE SCALE GENOMIC DNA]</scope>
    <source>
        <strain evidence="2 3">CGMCC 1.7029</strain>
    </source>
</reference>
<feature type="domain" description="DUF2169" evidence="1">
    <location>
        <begin position="20"/>
        <end position="315"/>
    </location>
</feature>
<evidence type="ECO:0000313" key="2">
    <source>
        <dbReference type="EMBL" id="GGO36880.1"/>
    </source>
</evidence>